<proteinExistence type="predicted"/>
<dbReference type="RefSeq" id="WP_107013880.1">
    <property type="nucleotide sequence ID" value="NZ_CP028136.1"/>
</dbReference>
<evidence type="ECO:0000313" key="1">
    <source>
        <dbReference type="EMBL" id="AVR47111.1"/>
    </source>
</evidence>
<gene>
    <name evidence="1" type="ORF">C7S20_18675</name>
</gene>
<dbReference type="Proteomes" id="UP000241507">
    <property type="component" value="Chromosome"/>
</dbReference>
<name>A0A2R3ZA15_9FLAO</name>
<dbReference type="OrthoDB" id="1431622at2"/>
<organism evidence="1 2">
    <name type="scientific">Christiangramia fulva</name>
    <dbReference type="NCBI Taxonomy" id="2126553"/>
    <lineage>
        <taxon>Bacteria</taxon>
        <taxon>Pseudomonadati</taxon>
        <taxon>Bacteroidota</taxon>
        <taxon>Flavobacteriia</taxon>
        <taxon>Flavobacteriales</taxon>
        <taxon>Flavobacteriaceae</taxon>
        <taxon>Christiangramia</taxon>
    </lineage>
</organism>
<dbReference type="KEGG" id="grs:C7S20_18675"/>
<evidence type="ECO:0000313" key="2">
    <source>
        <dbReference type="Proteomes" id="UP000241507"/>
    </source>
</evidence>
<reference evidence="2" key="1">
    <citation type="submission" date="2018-03" db="EMBL/GenBank/DDBJ databases">
        <title>Gramella fulva sp. nov., isolated from a dry surface of tidal flat.</title>
        <authorList>
            <person name="Hwang S.H."/>
            <person name="Hwang W.M."/>
            <person name="Kang K."/>
            <person name="Ahn T.-Y."/>
        </authorList>
    </citation>
    <scope>NUCLEOTIDE SEQUENCE [LARGE SCALE GENOMIC DNA]</scope>
    <source>
        <strain evidence="2">SH35</strain>
    </source>
</reference>
<dbReference type="EMBL" id="CP028136">
    <property type="protein sequence ID" value="AVR47111.1"/>
    <property type="molecule type" value="Genomic_DNA"/>
</dbReference>
<accession>A0A2R3ZA15</accession>
<sequence>MIKDIQQHHREEEIQIVKFENQNHYWIKELGFLSEELDFYKELLSNPLKEKTKIKQAKADVLLYELKKLKKWNDLYLQECYNSQNKLENQKECDQIDCDYAFLRAQLVIRRKIEKYIEEVQALKKAIFRFLKRNPEIITSFQN</sequence>
<protein>
    <submittedName>
        <fullName evidence="1">Uncharacterized protein</fullName>
    </submittedName>
</protein>
<keyword evidence="2" id="KW-1185">Reference proteome</keyword>
<dbReference type="AlphaFoldDB" id="A0A2R3ZA15"/>